<dbReference type="KEGG" id="many:MANY_39340"/>
<organism evidence="1 2">
    <name type="scientific">Mycolicibacterium anyangense</name>
    <dbReference type="NCBI Taxonomy" id="1431246"/>
    <lineage>
        <taxon>Bacteria</taxon>
        <taxon>Bacillati</taxon>
        <taxon>Actinomycetota</taxon>
        <taxon>Actinomycetes</taxon>
        <taxon>Mycobacteriales</taxon>
        <taxon>Mycobacteriaceae</taxon>
        <taxon>Mycolicibacterium</taxon>
    </lineage>
</organism>
<evidence type="ECO:0000313" key="2">
    <source>
        <dbReference type="Proteomes" id="UP000467249"/>
    </source>
</evidence>
<dbReference type="AlphaFoldDB" id="A0A6N4WEI2"/>
<gene>
    <name evidence="1" type="ORF">MANY_39340</name>
</gene>
<reference evidence="1 2" key="1">
    <citation type="journal article" date="2019" name="Emerg. Microbes Infect.">
        <title>Comprehensive subspecies identification of 175 nontuberculous mycobacteria species based on 7547 genomic profiles.</title>
        <authorList>
            <person name="Matsumoto Y."/>
            <person name="Kinjo T."/>
            <person name="Motooka D."/>
            <person name="Nabeya D."/>
            <person name="Jung N."/>
            <person name="Uechi K."/>
            <person name="Horii T."/>
            <person name="Iida T."/>
            <person name="Fujita J."/>
            <person name="Nakamura S."/>
        </authorList>
    </citation>
    <scope>NUCLEOTIDE SEQUENCE [LARGE SCALE GENOMIC DNA]</scope>
    <source>
        <strain evidence="1 2">JCM 30275</strain>
    </source>
</reference>
<name>A0A6N4WEI2_9MYCO</name>
<dbReference type="EMBL" id="AP022620">
    <property type="protein sequence ID" value="BBZ78597.1"/>
    <property type="molecule type" value="Genomic_DNA"/>
</dbReference>
<protein>
    <submittedName>
        <fullName evidence="1">Uncharacterized protein</fullName>
    </submittedName>
</protein>
<proteinExistence type="predicted"/>
<accession>A0A6N4WEI2</accession>
<keyword evidence="2" id="KW-1185">Reference proteome</keyword>
<dbReference type="Proteomes" id="UP000467249">
    <property type="component" value="Chromosome"/>
</dbReference>
<evidence type="ECO:0000313" key="1">
    <source>
        <dbReference type="EMBL" id="BBZ78597.1"/>
    </source>
</evidence>
<sequence length="98" mass="10226">MIDQVAFDINDSTDRYIDFASRAVPESDALPLLKDRGYVGASKARILSGSATSAGMSIKAALLQGFAVLPDCSLNAYGVATAYNAKKDVVLITAVLVG</sequence>